<dbReference type="EMBL" id="CP002353">
    <property type="protein sequence ID" value="ADV63970.1"/>
    <property type="molecule type" value="Genomic_DNA"/>
</dbReference>
<feature type="region of interest" description="Disordered" evidence="1">
    <location>
        <begin position="1"/>
        <end position="21"/>
    </location>
</feature>
<dbReference type="InterPro" id="IPR011050">
    <property type="entry name" value="Pectin_lyase_fold/virulence"/>
</dbReference>
<protein>
    <submittedName>
        <fullName evidence="2">Uncharacterized protein</fullName>
    </submittedName>
</protein>
<dbReference type="Proteomes" id="UP000008631">
    <property type="component" value="Chromosome"/>
</dbReference>
<accession>E8R6R8</accession>
<dbReference type="InterPro" id="IPR012334">
    <property type="entry name" value="Pectin_lyas_fold"/>
</dbReference>
<keyword evidence="3" id="KW-1185">Reference proteome</keyword>
<feature type="compositionally biased region" description="Low complexity" evidence="1">
    <location>
        <begin position="967"/>
        <end position="977"/>
    </location>
</feature>
<dbReference type="InParanoid" id="E8R6R8"/>
<proteinExistence type="predicted"/>
<dbReference type="SUPFAM" id="SSF51126">
    <property type="entry name" value="Pectin lyase-like"/>
    <property type="match status" value="1"/>
</dbReference>
<evidence type="ECO:0000313" key="2">
    <source>
        <dbReference type="EMBL" id="ADV63970.1"/>
    </source>
</evidence>
<dbReference type="RefSeq" id="WP_013566258.1">
    <property type="nucleotide sequence ID" value="NC_014962.1"/>
</dbReference>
<feature type="compositionally biased region" description="Basic residues" evidence="1">
    <location>
        <begin position="1"/>
        <end position="11"/>
    </location>
</feature>
<evidence type="ECO:0000313" key="3">
    <source>
        <dbReference type="Proteomes" id="UP000008631"/>
    </source>
</evidence>
<dbReference type="Gene3D" id="2.160.20.10">
    <property type="entry name" value="Single-stranded right-handed beta-helix, Pectin lyase-like"/>
    <property type="match status" value="1"/>
</dbReference>
<organism evidence="2 3">
    <name type="scientific">Isosphaera pallida (strain ATCC 43644 / DSM 9630 / IS1B)</name>
    <dbReference type="NCBI Taxonomy" id="575540"/>
    <lineage>
        <taxon>Bacteria</taxon>
        <taxon>Pseudomonadati</taxon>
        <taxon>Planctomycetota</taxon>
        <taxon>Planctomycetia</taxon>
        <taxon>Isosphaerales</taxon>
        <taxon>Isosphaeraceae</taxon>
        <taxon>Isosphaera</taxon>
    </lineage>
</organism>
<dbReference type="STRING" id="575540.Isop_3412"/>
<sequence length="1028" mass="110399">MLHRSMRRVRATRVSPVMTPGHPGLAATRLLEPRQLLSATPLLQGQWVGQVGDDRAGGPHGPNGVEDIRLTVSGLRPDQPLDRVEVAGYGYGRWTSDTPLSEWRVVVERLEGSDQATLFIDPRFVETGREFQIVVVEADGLRREAFLPGGWADPHRAVQPGLSAVWLGQAAEDRVGPTAAPGPNGQLDVLIGLRGLPSRLPIDLVRVERLVGGVAAETWESGPNPSGVGRAEWSRDEPAATEGLIRFDPGPAVGLTGSELRVTVVFANGARQTAYLIAGPHDPNATVPLDPVPPLVWNDPAIRAIWRGQTGSTQAGPGSARVDLRGLPRGRTVLSATLTDDSRARWRYTASGLPFVDVDSSNLVMAEGNLVLAGNPNLGLLSIFFQPDRDLAGVPLNLMLTLDDGSIRTARLTAGATNPLLTLPARSPASTTARPGDPLQTLVDRFGTVRLQAGTYVLNSPLILSKPVRLVGQPGTTLLFQPPPHADPWSAAIKIHSGNVTLESFAVRFAGSPRWGVPRQGVEPAVIADSDAADPIPLFHQRKLAVTLRGLDLQGPSPVTANQEAVWLVRLSRTGSGVIESNRFQGGLVSVEGGPWRIADNLHFGPFAGSWSHGAFAVRYGRFVEVLNNRVEPPGGRKRIEGQLYRFAVMTQSGHHIRVVGNVAQGLGKRNDDPLDLNAPEILLTEAYRLKFEGKAVALFEGGRVLRIGEPQGDAPRAGDAVAILDGPQAGSWRRVLQALDRRTLLLDEPIALDHAGQPPALSVASGFLDLTIQGNTIDLTSHGEASRADSLVLAGHHFGLTITDNIIRGGRRGLRLLSSPTEGAGPWGWSFTPIFGARITGNRIEDAQAASELILQRRYGCFGTRDRRYLDAELRDNLFVFTPARTGPLPTWALVIGSAQALDPGEVHLVETGNRLHLTSAIPVASTPGVRVAKATINGRVERDATLNWPLLRLTPPSSEIATQTVALSSPTAVSSTPPPPQNQIQSRSESPRPSKHPSRLDARPRLRPLLRAPRGLGSPRSRQARR</sequence>
<reference evidence="2 3" key="2">
    <citation type="journal article" date="2011" name="Stand. Genomic Sci.">
        <title>Complete genome sequence of Isosphaera pallida type strain (IS1B).</title>
        <authorList>
            <consortium name="US DOE Joint Genome Institute (JGI-PGF)"/>
            <person name="Goker M."/>
            <person name="Cleland D."/>
            <person name="Saunders E."/>
            <person name="Lapidus A."/>
            <person name="Nolan M."/>
            <person name="Lucas S."/>
            <person name="Hammon N."/>
            <person name="Deshpande S."/>
            <person name="Cheng J.F."/>
            <person name="Tapia R."/>
            <person name="Han C."/>
            <person name="Goodwin L."/>
            <person name="Pitluck S."/>
            <person name="Liolios K."/>
            <person name="Pagani I."/>
            <person name="Ivanova N."/>
            <person name="Mavromatis K."/>
            <person name="Pati A."/>
            <person name="Chen A."/>
            <person name="Palaniappan K."/>
            <person name="Land M."/>
            <person name="Hauser L."/>
            <person name="Chang Y.J."/>
            <person name="Jeffries C.D."/>
            <person name="Detter J.C."/>
            <person name="Beck B."/>
            <person name="Woyke T."/>
            <person name="Bristow J."/>
            <person name="Eisen J.A."/>
            <person name="Markowitz V."/>
            <person name="Hugenholtz P."/>
            <person name="Kyrpides N.C."/>
            <person name="Klenk H.P."/>
        </authorList>
    </citation>
    <scope>NUCLEOTIDE SEQUENCE [LARGE SCALE GENOMIC DNA]</scope>
    <source>
        <strain evidence="3">ATCC 43644 / DSM 9630 / IS1B</strain>
    </source>
</reference>
<dbReference type="KEGG" id="ipa:Isop_3412"/>
<name>E8R6R8_ISOPI</name>
<dbReference type="AlphaFoldDB" id="E8R6R8"/>
<dbReference type="eggNOG" id="COG4733">
    <property type="taxonomic scope" value="Bacteria"/>
</dbReference>
<dbReference type="OrthoDB" id="244775at2"/>
<gene>
    <name evidence="2" type="ordered locus">Isop_3412</name>
</gene>
<feature type="compositionally biased region" description="Low complexity" evidence="1">
    <location>
        <begin position="1009"/>
        <end position="1022"/>
    </location>
</feature>
<feature type="region of interest" description="Disordered" evidence="1">
    <location>
        <begin position="967"/>
        <end position="1028"/>
    </location>
</feature>
<reference key="1">
    <citation type="submission" date="2010-11" db="EMBL/GenBank/DDBJ databases">
        <title>The complete sequence of chromosome of Isophaera pallida ATCC 43644.</title>
        <authorList>
            <consortium name="US DOE Joint Genome Institute (JGI-PGF)"/>
            <person name="Lucas S."/>
            <person name="Copeland A."/>
            <person name="Lapidus A."/>
            <person name="Bruce D."/>
            <person name="Goodwin L."/>
            <person name="Pitluck S."/>
            <person name="Kyrpides N."/>
            <person name="Mavromatis K."/>
            <person name="Pagani I."/>
            <person name="Ivanova N."/>
            <person name="Saunders E."/>
            <person name="Brettin T."/>
            <person name="Detter J.C."/>
            <person name="Han C."/>
            <person name="Tapia R."/>
            <person name="Land M."/>
            <person name="Hauser L."/>
            <person name="Markowitz V."/>
            <person name="Cheng J.-F."/>
            <person name="Hugenholtz P."/>
            <person name="Woyke T."/>
            <person name="Wu D."/>
            <person name="Eisen J.A."/>
        </authorList>
    </citation>
    <scope>NUCLEOTIDE SEQUENCE</scope>
    <source>
        <strain>ATCC 43644</strain>
    </source>
</reference>
<evidence type="ECO:0000256" key="1">
    <source>
        <dbReference type="SAM" id="MobiDB-lite"/>
    </source>
</evidence>
<dbReference type="HOGENOM" id="CLU_007636_0_0_0"/>